<comment type="cofactor">
    <cofactor evidence="1">
        <name>Mg(2+)</name>
        <dbReference type="ChEBI" id="CHEBI:18420"/>
    </cofactor>
</comment>
<comment type="caution">
    <text evidence="5">The sequence shown here is derived from an EMBL/GenBank/DDBJ whole genome shotgun (WGS) entry which is preliminary data.</text>
</comment>
<dbReference type="Pfam" id="PF00702">
    <property type="entry name" value="Hydrolase"/>
    <property type="match status" value="1"/>
</dbReference>
<evidence type="ECO:0000256" key="4">
    <source>
        <dbReference type="ARBA" id="ARBA00022842"/>
    </source>
</evidence>
<sequence>MIQAIVFDVDDTLYDQQQPFKNAVYQIVPDFCEGDMHDLYIRFRHWSDELFPKVLTGEWELVTMRNYRIQQSLVDLGYEAISDQLALHFQAIYEDELDHITLHDEVRKTLDFLKENDIPMGIITNGPTDHQYKKIIQLDLLHWIQPENVIISQATGFQKPEREIFQLAEERFGFDADTTLYVGDSFENDIVGAKSGDWQALWFNHRLRDIPCGEAAIYDVELTDFQQLYPAICGIFAPVTL</sequence>
<name>A0ABV0EZ99_9ENTE</name>
<dbReference type="RefSeq" id="WP_161870748.1">
    <property type="nucleotide sequence ID" value="NZ_JAQFAM010000027.1"/>
</dbReference>
<dbReference type="InterPro" id="IPR023214">
    <property type="entry name" value="HAD_sf"/>
</dbReference>
<dbReference type="InterPro" id="IPR036412">
    <property type="entry name" value="HAD-like_sf"/>
</dbReference>
<evidence type="ECO:0008006" key="7">
    <source>
        <dbReference type="Google" id="ProtNLM"/>
    </source>
</evidence>
<keyword evidence="4" id="KW-0460">Magnesium</keyword>
<evidence type="ECO:0000256" key="2">
    <source>
        <dbReference type="ARBA" id="ARBA00022723"/>
    </source>
</evidence>
<dbReference type="PANTHER" id="PTHR46470:SF2">
    <property type="entry name" value="GLYCERALDEHYDE 3-PHOSPHATE PHOSPHATASE"/>
    <property type="match status" value="1"/>
</dbReference>
<accession>A0ABV0EZ99</accession>
<keyword evidence="2" id="KW-0479">Metal-binding</keyword>
<dbReference type="EMBL" id="MAEI02000001">
    <property type="protein sequence ID" value="MEO1781140.1"/>
    <property type="molecule type" value="Genomic_DNA"/>
</dbReference>
<reference evidence="5" key="2">
    <citation type="submission" date="2024-02" db="EMBL/GenBank/DDBJ databases">
        <title>The Genome Sequence of Enterococcus diestrammenae JM9A.</title>
        <authorList>
            <person name="Earl A."/>
            <person name="Manson A."/>
            <person name="Gilmore M."/>
            <person name="Sanders J."/>
            <person name="Shea T."/>
            <person name="Howe W."/>
            <person name="Livny J."/>
            <person name="Cuomo C."/>
            <person name="Neafsey D."/>
            <person name="Birren B."/>
        </authorList>
    </citation>
    <scope>NUCLEOTIDE SEQUENCE</scope>
    <source>
        <strain evidence="5">JM9A</strain>
    </source>
</reference>
<evidence type="ECO:0000313" key="6">
    <source>
        <dbReference type="Proteomes" id="UP001429357"/>
    </source>
</evidence>
<organism evidence="5 6">
    <name type="scientific">Enterococcus diestrammenae</name>
    <dbReference type="NCBI Taxonomy" id="1155073"/>
    <lineage>
        <taxon>Bacteria</taxon>
        <taxon>Bacillati</taxon>
        <taxon>Bacillota</taxon>
        <taxon>Bacilli</taxon>
        <taxon>Lactobacillales</taxon>
        <taxon>Enterococcaceae</taxon>
        <taxon>Enterococcus</taxon>
    </lineage>
</organism>
<dbReference type="SUPFAM" id="SSF56784">
    <property type="entry name" value="HAD-like"/>
    <property type="match status" value="1"/>
</dbReference>
<reference evidence="5" key="1">
    <citation type="submission" date="2016-06" db="EMBL/GenBank/DDBJ databases">
        <authorList>
            <person name="Van Tyne D."/>
        </authorList>
    </citation>
    <scope>NUCLEOTIDE SEQUENCE</scope>
    <source>
        <strain evidence="5">JM9A</strain>
    </source>
</reference>
<evidence type="ECO:0000256" key="1">
    <source>
        <dbReference type="ARBA" id="ARBA00001946"/>
    </source>
</evidence>
<dbReference type="Proteomes" id="UP001429357">
    <property type="component" value="Unassembled WGS sequence"/>
</dbReference>
<keyword evidence="3" id="KW-0378">Hydrolase</keyword>
<evidence type="ECO:0000256" key="3">
    <source>
        <dbReference type="ARBA" id="ARBA00022801"/>
    </source>
</evidence>
<gene>
    <name evidence="5" type="ORF">BAU18_000719</name>
</gene>
<dbReference type="Gene3D" id="3.40.50.1000">
    <property type="entry name" value="HAD superfamily/HAD-like"/>
    <property type="match status" value="1"/>
</dbReference>
<dbReference type="SFLD" id="SFLDG01129">
    <property type="entry name" value="C1.5:_HAD__Beta-PGM__Phosphata"/>
    <property type="match status" value="1"/>
</dbReference>
<dbReference type="Gene3D" id="1.20.120.710">
    <property type="entry name" value="Haloacid dehalogenase hydrolase-like domain"/>
    <property type="match status" value="1"/>
</dbReference>
<proteinExistence type="predicted"/>
<protein>
    <recommendedName>
        <fullName evidence="7">HAD family hydrolase</fullName>
    </recommendedName>
</protein>
<dbReference type="SFLD" id="SFLDS00003">
    <property type="entry name" value="Haloacid_Dehalogenase"/>
    <property type="match status" value="1"/>
</dbReference>
<dbReference type="PANTHER" id="PTHR46470">
    <property type="entry name" value="N-ACYLNEURAMINATE-9-PHOSPHATASE"/>
    <property type="match status" value="1"/>
</dbReference>
<dbReference type="InterPro" id="IPR006439">
    <property type="entry name" value="HAD-SF_hydro_IA"/>
</dbReference>
<dbReference type="InterPro" id="IPR051400">
    <property type="entry name" value="HAD-like_hydrolase"/>
</dbReference>
<keyword evidence="6" id="KW-1185">Reference proteome</keyword>
<evidence type="ECO:0000313" key="5">
    <source>
        <dbReference type="EMBL" id="MEO1781140.1"/>
    </source>
</evidence>
<dbReference type="PRINTS" id="PR00413">
    <property type="entry name" value="HADHALOGNASE"/>
</dbReference>
<dbReference type="NCBIfam" id="TIGR01549">
    <property type="entry name" value="HAD-SF-IA-v1"/>
    <property type="match status" value="1"/>
</dbReference>